<dbReference type="AlphaFoldDB" id="A0AAP2ZAH2"/>
<keyword evidence="3" id="KW-1185">Reference proteome</keyword>
<keyword evidence="1" id="KW-0812">Transmembrane</keyword>
<feature type="transmembrane region" description="Helical" evidence="1">
    <location>
        <begin position="368"/>
        <end position="390"/>
    </location>
</feature>
<evidence type="ECO:0000256" key="1">
    <source>
        <dbReference type="SAM" id="Phobius"/>
    </source>
</evidence>
<evidence type="ECO:0000313" key="3">
    <source>
        <dbReference type="Proteomes" id="UP001321047"/>
    </source>
</evidence>
<name>A0AAP2ZAH2_9EURY</name>
<dbReference type="EMBL" id="JAOPJZ010000017">
    <property type="protein sequence ID" value="MCU4753423.1"/>
    <property type="molecule type" value="Genomic_DNA"/>
</dbReference>
<proteinExistence type="predicted"/>
<keyword evidence="1" id="KW-0472">Membrane</keyword>
<dbReference type="Proteomes" id="UP001321047">
    <property type="component" value="Unassembled WGS sequence"/>
</dbReference>
<organism evidence="2 3">
    <name type="scientific">Natronosalvus hydrolyticus</name>
    <dbReference type="NCBI Taxonomy" id="2979988"/>
    <lineage>
        <taxon>Archaea</taxon>
        <taxon>Methanobacteriati</taxon>
        <taxon>Methanobacteriota</taxon>
        <taxon>Stenosarchaea group</taxon>
        <taxon>Halobacteria</taxon>
        <taxon>Halobacteriales</taxon>
        <taxon>Natrialbaceae</taxon>
        <taxon>Natronosalvus</taxon>
    </lineage>
</organism>
<gene>
    <name evidence="2" type="ORF">OB919_15775</name>
</gene>
<comment type="caution">
    <text evidence="2">The sequence shown here is derived from an EMBL/GenBank/DDBJ whole genome shotgun (WGS) entry which is preliminary data.</text>
</comment>
<sequence length="402" mass="45721">MNNIRKISVLAFLLLFFTGFVAADLEVAPNSVNETLAAGEEHVLEFSFTNTNENQSIQDVTLEERDWLSWNQTGFQLNEAETRDVNATFQTETPEEINTILETLYETEDGNQSSANPIQFIAETYYEETEISVDVFQNEFERDFEEQASSVLSIENTGSETAYNVNLSGDNARFDDDLFDLEPGEQELIEYNASVPMPDKNITESTNQTYTLPVNVSGDNFEQDGFDIEIFVPFQEYDEEEQQRDLVDMMLEIQEYCSENPDLPICGGDMIEIVEEVEVVEETTETNVTLSEEEITDLRTLSNSSIDTTADVEAALAQQDNRTASYLENLTRDLETAFQQQQQAYEENTESNNEVLDYIEGQQQNRTIIFLLGLVWFIFVSLLGLVALMVKILQDSNSAEPW</sequence>
<reference evidence="2 3" key="1">
    <citation type="submission" date="2022-09" db="EMBL/GenBank/DDBJ databases">
        <title>Enrichment on poylsaccharides allowed isolation of novel metabolic and taxonomic groups of Haloarchaea.</title>
        <authorList>
            <person name="Sorokin D.Y."/>
            <person name="Elcheninov A.G."/>
            <person name="Khizhniak T.V."/>
            <person name="Kolganova T.V."/>
            <person name="Kublanov I.V."/>
        </authorList>
    </citation>
    <scope>NUCLEOTIDE SEQUENCE [LARGE SCALE GENOMIC DNA]</scope>
    <source>
        <strain evidence="2 3">AArc-curdl1</strain>
    </source>
</reference>
<evidence type="ECO:0000313" key="2">
    <source>
        <dbReference type="EMBL" id="MCU4753423.1"/>
    </source>
</evidence>
<keyword evidence="1" id="KW-1133">Transmembrane helix</keyword>
<dbReference type="RefSeq" id="WP_342809740.1">
    <property type="nucleotide sequence ID" value="NZ_JAOPJZ010000017.1"/>
</dbReference>
<accession>A0AAP2ZAH2</accession>
<protein>
    <submittedName>
        <fullName evidence="2">Uncharacterized protein</fullName>
    </submittedName>
</protein>